<dbReference type="PANTHER" id="PTHR47959:SF13">
    <property type="entry name" value="ATP-DEPENDENT RNA HELICASE RHLE"/>
    <property type="match status" value="1"/>
</dbReference>
<keyword evidence="1 7" id="KW-0547">Nucleotide-binding</keyword>
<feature type="short sequence motif" description="Q motif" evidence="6">
    <location>
        <begin position="3"/>
        <end position="31"/>
    </location>
</feature>
<proteinExistence type="inferred from homology"/>
<evidence type="ECO:0000256" key="4">
    <source>
        <dbReference type="ARBA" id="ARBA00022840"/>
    </source>
</evidence>
<dbReference type="PROSITE" id="PS51194">
    <property type="entry name" value="HELICASE_CTER"/>
    <property type="match status" value="1"/>
</dbReference>
<dbReference type="SMART" id="SM00487">
    <property type="entry name" value="DEXDc"/>
    <property type="match status" value="1"/>
</dbReference>
<feature type="compositionally biased region" description="Basic and acidic residues" evidence="8">
    <location>
        <begin position="425"/>
        <end position="434"/>
    </location>
</feature>
<dbReference type="PROSITE" id="PS00039">
    <property type="entry name" value="DEAD_ATP_HELICASE"/>
    <property type="match status" value="1"/>
</dbReference>
<dbReference type="InterPro" id="IPR027417">
    <property type="entry name" value="P-loop_NTPase"/>
</dbReference>
<dbReference type="Pfam" id="PF00271">
    <property type="entry name" value="Helicase_C"/>
    <property type="match status" value="1"/>
</dbReference>
<protein>
    <submittedName>
        <fullName evidence="12">DEAD/DEAH box helicase domain protein</fullName>
    </submittedName>
</protein>
<keyword evidence="4 7" id="KW-0067">ATP-binding</keyword>
<evidence type="ECO:0000256" key="1">
    <source>
        <dbReference type="ARBA" id="ARBA00022741"/>
    </source>
</evidence>
<dbReference type="PANTHER" id="PTHR47959">
    <property type="entry name" value="ATP-DEPENDENT RNA HELICASE RHLE-RELATED"/>
    <property type="match status" value="1"/>
</dbReference>
<feature type="domain" description="Helicase ATP-binding" evidence="9">
    <location>
        <begin position="34"/>
        <end position="204"/>
    </location>
</feature>
<dbReference type="InterPro" id="IPR001650">
    <property type="entry name" value="Helicase_C-like"/>
</dbReference>
<dbReference type="KEGG" id="cce:Ccel_0304"/>
<evidence type="ECO:0000256" key="7">
    <source>
        <dbReference type="RuleBase" id="RU000492"/>
    </source>
</evidence>
<feature type="compositionally biased region" description="Basic and acidic residues" evidence="8">
    <location>
        <begin position="445"/>
        <end position="462"/>
    </location>
</feature>
<evidence type="ECO:0000256" key="2">
    <source>
        <dbReference type="ARBA" id="ARBA00022801"/>
    </source>
</evidence>
<evidence type="ECO:0000259" key="11">
    <source>
        <dbReference type="PROSITE" id="PS51195"/>
    </source>
</evidence>
<dbReference type="SUPFAM" id="SSF52540">
    <property type="entry name" value="P-loop containing nucleoside triphosphate hydrolases"/>
    <property type="match status" value="1"/>
</dbReference>
<dbReference type="RefSeq" id="WP_012634756.1">
    <property type="nucleotide sequence ID" value="NC_011898.1"/>
</dbReference>
<evidence type="ECO:0000256" key="3">
    <source>
        <dbReference type="ARBA" id="ARBA00022806"/>
    </source>
</evidence>
<dbReference type="InterPro" id="IPR050079">
    <property type="entry name" value="DEAD_box_RNA_helicase"/>
</dbReference>
<feature type="region of interest" description="Disordered" evidence="8">
    <location>
        <begin position="388"/>
        <end position="527"/>
    </location>
</feature>
<feature type="compositionally biased region" description="Polar residues" evidence="8">
    <location>
        <begin position="482"/>
        <end position="492"/>
    </location>
</feature>
<organism evidence="12 13">
    <name type="scientific">Ruminiclostridium cellulolyticum (strain ATCC 35319 / DSM 5812 / JCM 6584 / H10)</name>
    <name type="common">Clostridium cellulolyticum</name>
    <dbReference type="NCBI Taxonomy" id="394503"/>
    <lineage>
        <taxon>Bacteria</taxon>
        <taxon>Bacillati</taxon>
        <taxon>Bacillota</taxon>
        <taxon>Clostridia</taxon>
        <taxon>Eubacteriales</taxon>
        <taxon>Oscillospiraceae</taxon>
        <taxon>Ruminiclostridium</taxon>
    </lineage>
</organism>
<evidence type="ECO:0000313" key="13">
    <source>
        <dbReference type="Proteomes" id="UP000001349"/>
    </source>
</evidence>
<dbReference type="InterPro" id="IPR044742">
    <property type="entry name" value="DEAD/DEAH_RhlB"/>
</dbReference>
<dbReference type="GO" id="GO:0005524">
    <property type="term" value="F:ATP binding"/>
    <property type="evidence" value="ECO:0007669"/>
    <property type="project" value="UniProtKB-KW"/>
</dbReference>
<dbReference type="InterPro" id="IPR014014">
    <property type="entry name" value="RNA_helicase_DEAD_Q_motif"/>
</dbReference>
<evidence type="ECO:0000259" key="10">
    <source>
        <dbReference type="PROSITE" id="PS51194"/>
    </source>
</evidence>
<dbReference type="AlphaFoldDB" id="B8I5B1"/>
<evidence type="ECO:0000259" key="9">
    <source>
        <dbReference type="PROSITE" id="PS51192"/>
    </source>
</evidence>
<gene>
    <name evidence="12" type="ordered locus">Ccel_0304</name>
</gene>
<feature type="compositionally biased region" description="Polar residues" evidence="8">
    <location>
        <begin position="507"/>
        <end position="527"/>
    </location>
</feature>
<name>B8I5B1_RUMCH</name>
<feature type="domain" description="DEAD-box RNA helicase Q" evidence="11">
    <location>
        <begin position="3"/>
        <end position="31"/>
    </location>
</feature>
<dbReference type="STRING" id="394503.Ccel_0304"/>
<dbReference type="GO" id="GO:0016787">
    <property type="term" value="F:hydrolase activity"/>
    <property type="evidence" value="ECO:0007669"/>
    <property type="project" value="UniProtKB-KW"/>
</dbReference>
<sequence length="542" mass="60324">MNNTFNELGISAPILKAIDDMGFKTPTEVQSKAIPHILNNEDLIVMSKTGSGKTAVFGVSILQLTNPEEAGPQGLILTPARELAVQVDNDIRKMAKYLKHKTTAIYGQHNINLETQILNKGVSIVTGTPGRVFDHISHGTLSTKNIRFLVLDEADRMLDMGFLDQVVRIVKTLPKERITLLFSATMPPEIHNICKRYMNNPVTIEIESQTKTVDTIHQVYYRVNYNEKNTQLNRLLIVEKPESCMIFCNTKAAVDRVQSFLGKKGYSSRALHGDIPQSKRLNTIQQFKQGKFHILVATDVAARGIHIEDLSLVINYDVPNDKDNYVHRIGRTGRAGHEGRAFSLVTGDDIISLYEIEEHIGTLILEEELPDEEAFTKAREEAAQWIKANSLKEKAPRSASADSSVKQKRTGQNSKSNRIPNGRPEYSKRPDGQSRHTGKSASSEQRSERIKSVNTVHSDKQPGRTPVTPIRTAKPPIRSVSRHVSPNATGLNSPDMRRNSAAAPSVSKVQTRNTSKTESAANNTKANKQPLLKRILHKIFGN</sequence>
<dbReference type="HOGENOM" id="CLU_003041_28_3_9"/>
<dbReference type="OrthoDB" id="9805696at2"/>
<dbReference type="PROSITE" id="PS51195">
    <property type="entry name" value="Q_MOTIF"/>
    <property type="match status" value="1"/>
</dbReference>
<dbReference type="GO" id="GO:0005829">
    <property type="term" value="C:cytosol"/>
    <property type="evidence" value="ECO:0007669"/>
    <property type="project" value="TreeGrafter"/>
</dbReference>
<evidence type="ECO:0000256" key="5">
    <source>
        <dbReference type="ARBA" id="ARBA00038437"/>
    </source>
</evidence>
<evidence type="ECO:0000313" key="12">
    <source>
        <dbReference type="EMBL" id="ACL74691.1"/>
    </source>
</evidence>
<feature type="domain" description="Helicase C-terminal" evidence="10">
    <location>
        <begin position="231"/>
        <end position="377"/>
    </location>
</feature>
<keyword evidence="13" id="KW-1185">Reference proteome</keyword>
<reference evidence="12 13" key="1">
    <citation type="submission" date="2009-01" db="EMBL/GenBank/DDBJ databases">
        <title>Complete sequence of Clostridium cellulolyticum H10.</title>
        <authorList>
            <consortium name="US DOE Joint Genome Institute"/>
            <person name="Lucas S."/>
            <person name="Copeland A."/>
            <person name="Lapidus A."/>
            <person name="Glavina del Rio T."/>
            <person name="Dalin E."/>
            <person name="Tice H."/>
            <person name="Bruce D."/>
            <person name="Goodwin L."/>
            <person name="Pitluck S."/>
            <person name="Chertkov O."/>
            <person name="Saunders E."/>
            <person name="Brettin T."/>
            <person name="Detter J.C."/>
            <person name="Han C."/>
            <person name="Larimer F."/>
            <person name="Land M."/>
            <person name="Hauser L."/>
            <person name="Kyrpides N."/>
            <person name="Ivanova N."/>
            <person name="Zhou J."/>
            <person name="Richardson P."/>
        </authorList>
    </citation>
    <scope>NUCLEOTIDE SEQUENCE [LARGE SCALE GENOMIC DNA]</scope>
    <source>
        <strain evidence="13">ATCC 35319 / DSM 5812 / JCM 6584 / H10</strain>
    </source>
</reference>
<evidence type="ECO:0000256" key="6">
    <source>
        <dbReference type="PROSITE-ProRule" id="PRU00552"/>
    </source>
</evidence>
<dbReference type="eggNOG" id="COG0513">
    <property type="taxonomic scope" value="Bacteria"/>
</dbReference>
<dbReference type="Gene3D" id="3.40.50.300">
    <property type="entry name" value="P-loop containing nucleotide triphosphate hydrolases"/>
    <property type="match status" value="2"/>
</dbReference>
<dbReference type="EMBL" id="CP001348">
    <property type="protein sequence ID" value="ACL74691.1"/>
    <property type="molecule type" value="Genomic_DNA"/>
</dbReference>
<dbReference type="GO" id="GO:0003676">
    <property type="term" value="F:nucleic acid binding"/>
    <property type="evidence" value="ECO:0007669"/>
    <property type="project" value="InterPro"/>
</dbReference>
<dbReference type="InterPro" id="IPR011545">
    <property type="entry name" value="DEAD/DEAH_box_helicase_dom"/>
</dbReference>
<dbReference type="SMART" id="SM00490">
    <property type="entry name" value="HELICc"/>
    <property type="match status" value="1"/>
</dbReference>
<dbReference type="GO" id="GO:0003724">
    <property type="term" value="F:RNA helicase activity"/>
    <property type="evidence" value="ECO:0007669"/>
    <property type="project" value="InterPro"/>
</dbReference>
<comment type="similarity">
    <text evidence="5 7">Belongs to the DEAD box helicase family.</text>
</comment>
<evidence type="ECO:0000256" key="8">
    <source>
        <dbReference type="SAM" id="MobiDB-lite"/>
    </source>
</evidence>
<dbReference type="CDD" id="cd00268">
    <property type="entry name" value="DEADc"/>
    <property type="match status" value="1"/>
</dbReference>
<dbReference type="Pfam" id="PF00270">
    <property type="entry name" value="DEAD"/>
    <property type="match status" value="1"/>
</dbReference>
<feature type="compositionally biased region" description="Polar residues" evidence="8">
    <location>
        <begin position="400"/>
        <end position="419"/>
    </location>
</feature>
<accession>B8I5B1</accession>
<dbReference type="CDD" id="cd18787">
    <property type="entry name" value="SF2_C_DEAD"/>
    <property type="match status" value="1"/>
</dbReference>
<dbReference type="PROSITE" id="PS51192">
    <property type="entry name" value="HELICASE_ATP_BIND_1"/>
    <property type="match status" value="1"/>
</dbReference>
<keyword evidence="3 7" id="KW-0347">Helicase</keyword>
<dbReference type="InterPro" id="IPR014001">
    <property type="entry name" value="Helicase_ATP-bd"/>
</dbReference>
<keyword evidence="2 7" id="KW-0378">Hydrolase</keyword>
<dbReference type="InterPro" id="IPR000629">
    <property type="entry name" value="RNA-helicase_DEAD-box_CS"/>
</dbReference>
<dbReference type="Proteomes" id="UP000001349">
    <property type="component" value="Chromosome"/>
</dbReference>